<dbReference type="AlphaFoldDB" id="A0A6G0ZGF0"/>
<evidence type="ECO:0000256" key="1">
    <source>
        <dbReference type="SAM" id="Phobius"/>
    </source>
</evidence>
<dbReference type="Proteomes" id="UP000478052">
    <property type="component" value="Unassembled WGS sequence"/>
</dbReference>
<dbReference type="EMBL" id="VUJU01000515">
    <property type="protein sequence ID" value="KAF0769887.1"/>
    <property type="molecule type" value="Genomic_DNA"/>
</dbReference>
<evidence type="ECO:0000313" key="2">
    <source>
        <dbReference type="EMBL" id="KAF0769887.1"/>
    </source>
</evidence>
<organism evidence="2 3">
    <name type="scientific">Aphis craccivora</name>
    <name type="common">Cowpea aphid</name>
    <dbReference type="NCBI Taxonomy" id="307492"/>
    <lineage>
        <taxon>Eukaryota</taxon>
        <taxon>Metazoa</taxon>
        <taxon>Ecdysozoa</taxon>
        <taxon>Arthropoda</taxon>
        <taxon>Hexapoda</taxon>
        <taxon>Insecta</taxon>
        <taxon>Pterygota</taxon>
        <taxon>Neoptera</taxon>
        <taxon>Paraneoptera</taxon>
        <taxon>Hemiptera</taxon>
        <taxon>Sternorrhyncha</taxon>
        <taxon>Aphidomorpha</taxon>
        <taxon>Aphidoidea</taxon>
        <taxon>Aphididae</taxon>
        <taxon>Aphidini</taxon>
        <taxon>Aphis</taxon>
        <taxon>Aphis</taxon>
    </lineage>
</organism>
<gene>
    <name evidence="2" type="ORF">FWK35_00013472</name>
</gene>
<keyword evidence="1" id="KW-1133">Transmembrane helix</keyword>
<reference evidence="2 3" key="1">
    <citation type="submission" date="2019-08" db="EMBL/GenBank/DDBJ databases">
        <title>Whole genome of Aphis craccivora.</title>
        <authorList>
            <person name="Voronova N.V."/>
            <person name="Shulinski R.S."/>
            <person name="Bandarenka Y.V."/>
            <person name="Zhorov D.G."/>
            <person name="Warner D."/>
        </authorList>
    </citation>
    <scope>NUCLEOTIDE SEQUENCE [LARGE SCALE GENOMIC DNA]</scope>
    <source>
        <strain evidence="2">180601</strain>
        <tissue evidence="2">Whole Body</tissue>
    </source>
</reference>
<accession>A0A6G0ZGF0</accession>
<keyword evidence="1" id="KW-0472">Membrane</keyword>
<name>A0A6G0ZGF0_APHCR</name>
<keyword evidence="3" id="KW-1185">Reference proteome</keyword>
<sequence length="251" mass="28730">MSLLDDNNNNAFFQGSLEYLISIESIFWFLIGGLVFANLQFLQNYALFMRQSTVVAVAVDSIFGVLARSPSDMDQLVTIHVLLDNIVSLKPYNIPFIYSCSLRNIKSKDREHIDYETALRNVIRKVVPECHALHSIAQFNATSSAIINIFNIATIVRMKRLYFIDNSSVAYFRGGGNLLEIQRLARNISVAHHILDLFRYVQSYWLDTIGLVGFSDYYSYLESFHSIIQTTIGQHPPLWTFYGGQNIKRII</sequence>
<feature type="transmembrane region" description="Helical" evidence="1">
    <location>
        <begin position="20"/>
        <end position="42"/>
    </location>
</feature>
<evidence type="ECO:0000313" key="3">
    <source>
        <dbReference type="Proteomes" id="UP000478052"/>
    </source>
</evidence>
<keyword evidence="1" id="KW-0812">Transmembrane</keyword>
<proteinExistence type="predicted"/>
<protein>
    <submittedName>
        <fullName evidence="2">RING-type domain-containing protein</fullName>
    </submittedName>
</protein>
<comment type="caution">
    <text evidence="2">The sequence shown here is derived from an EMBL/GenBank/DDBJ whole genome shotgun (WGS) entry which is preliminary data.</text>
</comment>